<proteinExistence type="predicted"/>
<dbReference type="Gramene" id="OIW08673">
    <property type="protein sequence ID" value="OIW08673"/>
    <property type="gene ID" value="TanjilG_03349"/>
</dbReference>
<gene>
    <name evidence="1" type="ORF">TanjilG_03349</name>
</gene>
<organism evidence="1 2">
    <name type="scientific">Lupinus angustifolius</name>
    <name type="common">Narrow-leaved blue lupine</name>
    <dbReference type="NCBI Taxonomy" id="3871"/>
    <lineage>
        <taxon>Eukaryota</taxon>
        <taxon>Viridiplantae</taxon>
        <taxon>Streptophyta</taxon>
        <taxon>Embryophyta</taxon>
        <taxon>Tracheophyta</taxon>
        <taxon>Spermatophyta</taxon>
        <taxon>Magnoliopsida</taxon>
        <taxon>eudicotyledons</taxon>
        <taxon>Gunneridae</taxon>
        <taxon>Pentapetalae</taxon>
        <taxon>rosids</taxon>
        <taxon>fabids</taxon>
        <taxon>Fabales</taxon>
        <taxon>Fabaceae</taxon>
        <taxon>Papilionoideae</taxon>
        <taxon>50 kb inversion clade</taxon>
        <taxon>genistoids sensu lato</taxon>
        <taxon>core genistoids</taxon>
        <taxon>Genisteae</taxon>
        <taxon>Lupinus</taxon>
    </lineage>
</organism>
<protein>
    <submittedName>
        <fullName evidence="1">Uncharacterized protein</fullName>
    </submittedName>
</protein>
<evidence type="ECO:0000313" key="2">
    <source>
        <dbReference type="Proteomes" id="UP000188354"/>
    </source>
</evidence>
<dbReference type="AlphaFoldDB" id="A0A4P1RDL7"/>
<sequence length="78" mass="8701">MGRVVFLLYPSRQFDVIICILPNQLEVCNKSFSWGGKNAHGLIDLKYLIAWESGNFVHALDGYGKMLSLGAIVKLFAL</sequence>
<reference evidence="1 2" key="1">
    <citation type="journal article" date="2017" name="Plant Biotechnol. J.">
        <title>A comprehensive draft genome sequence for lupin (Lupinus angustifolius), an emerging health food: insights into plant-microbe interactions and legume evolution.</title>
        <authorList>
            <person name="Hane J.K."/>
            <person name="Ming Y."/>
            <person name="Kamphuis L.G."/>
            <person name="Nelson M.N."/>
            <person name="Garg G."/>
            <person name="Atkins C.A."/>
            <person name="Bayer P.E."/>
            <person name="Bravo A."/>
            <person name="Bringans S."/>
            <person name="Cannon S."/>
            <person name="Edwards D."/>
            <person name="Foley R."/>
            <person name="Gao L.L."/>
            <person name="Harrison M.J."/>
            <person name="Huang W."/>
            <person name="Hurgobin B."/>
            <person name="Li S."/>
            <person name="Liu C.W."/>
            <person name="McGrath A."/>
            <person name="Morahan G."/>
            <person name="Murray J."/>
            <person name="Weller J."/>
            <person name="Jian J."/>
            <person name="Singh K.B."/>
        </authorList>
    </citation>
    <scope>NUCLEOTIDE SEQUENCE [LARGE SCALE GENOMIC DNA]</scope>
    <source>
        <strain evidence="2">cv. Tanjil</strain>
        <tissue evidence="1">Whole plant</tissue>
    </source>
</reference>
<dbReference type="Proteomes" id="UP000188354">
    <property type="component" value="Chromosome LG07"/>
</dbReference>
<name>A0A4P1RDL7_LUPAN</name>
<evidence type="ECO:0000313" key="1">
    <source>
        <dbReference type="EMBL" id="OIW08673.1"/>
    </source>
</evidence>
<accession>A0A4P1RDL7</accession>
<keyword evidence="2" id="KW-1185">Reference proteome</keyword>
<dbReference type="EMBL" id="CM007367">
    <property type="protein sequence ID" value="OIW08673.1"/>
    <property type="molecule type" value="Genomic_DNA"/>
</dbReference>